<dbReference type="RefSeq" id="WP_316969057.1">
    <property type="nucleotide sequence ID" value="NZ_JARFPL010000018.1"/>
</dbReference>
<dbReference type="EMBL" id="JARFPL010000018">
    <property type="protein sequence ID" value="MDF0593352.1"/>
    <property type="molecule type" value="Genomic_DNA"/>
</dbReference>
<accession>A0ABT5XFS2</accession>
<dbReference type="Proteomes" id="UP001215956">
    <property type="component" value="Unassembled WGS sequence"/>
</dbReference>
<proteinExistence type="predicted"/>
<name>A0ABT5XFS2_9EURY</name>
<reference evidence="1 2" key="1">
    <citation type="submission" date="2023-03" db="EMBL/GenBank/DDBJ databases">
        <title>Whole genome sequencing of Methanotrichaceae archaeon M04Ac.</title>
        <authorList>
            <person name="Khomyakova M.A."/>
            <person name="Merkel A.Y."/>
            <person name="Slobodkin A.I."/>
        </authorList>
    </citation>
    <scope>NUCLEOTIDE SEQUENCE [LARGE SCALE GENOMIC DNA]</scope>
    <source>
        <strain evidence="1 2">M04Ac</strain>
    </source>
</reference>
<protein>
    <submittedName>
        <fullName evidence="1">Uncharacterized protein</fullName>
    </submittedName>
</protein>
<comment type="caution">
    <text evidence="1">The sequence shown here is derived from an EMBL/GenBank/DDBJ whole genome shotgun (WGS) entry which is preliminary data.</text>
</comment>
<evidence type="ECO:0000313" key="1">
    <source>
        <dbReference type="EMBL" id="MDF0593352.1"/>
    </source>
</evidence>
<gene>
    <name evidence="1" type="ORF">P0O24_07130</name>
</gene>
<sequence length="62" mass="7022">MDNPYKREGLEYKGETLVVWRCEELQAKDRKIVCINISEMTGGTKVAELEDEPEGGSPVHEL</sequence>
<keyword evidence="2" id="KW-1185">Reference proteome</keyword>
<organism evidence="1 2">
    <name type="scientific">Candidatus Methanocrinis alkalitolerans</name>
    <dbReference type="NCBI Taxonomy" id="3033395"/>
    <lineage>
        <taxon>Archaea</taxon>
        <taxon>Methanobacteriati</taxon>
        <taxon>Methanobacteriota</taxon>
        <taxon>Stenosarchaea group</taxon>
        <taxon>Methanomicrobia</taxon>
        <taxon>Methanotrichales</taxon>
        <taxon>Methanotrichaceae</taxon>
        <taxon>Methanocrinis</taxon>
    </lineage>
</organism>
<evidence type="ECO:0000313" key="2">
    <source>
        <dbReference type="Proteomes" id="UP001215956"/>
    </source>
</evidence>